<reference evidence="1" key="1">
    <citation type="submission" date="2018-10" db="EMBL/GenBank/DDBJ databases">
        <title>Hidden diversity of soil giant viruses.</title>
        <authorList>
            <person name="Schulz F."/>
            <person name="Alteio L."/>
            <person name="Goudeau D."/>
            <person name="Ryan E.M."/>
            <person name="Malmstrom R.R."/>
            <person name="Blanchard J."/>
            <person name="Woyke T."/>
        </authorList>
    </citation>
    <scope>NUCLEOTIDE SEQUENCE</scope>
    <source>
        <strain evidence="1">SOV1</strain>
    </source>
</reference>
<name>A0A3G5AFB5_9VIRU</name>
<dbReference type="EMBL" id="MK072489">
    <property type="protein sequence ID" value="AYV85880.1"/>
    <property type="molecule type" value="Genomic_DNA"/>
</dbReference>
<evidence type="ECO:0000313" key="1">
    <source>
        <dbReference type="EMBL" id="AYV85880.1"/>
    </source>
</evidence>
<gene>
    <name evidence="1" type="ORF">Solivirus1_37</name>
</gene>
<accession>A0A3G5AFB5</accession>
<sequence length="102" mass="12044">MNSDIEFDLENVLQAPESEFTFQVDELVKEVEETVYKSRCKIKFDESVLIYKILYNISWKEFYIKINQLMALISRDAEFAKFDAHASGDKIKVKMLKDLFGY</sequence>
<organism evidence="1">
    <name type="scientific">Solivirus sp</name>
    <dbReference type="NCBI Taxonomy" id="2487772"/>
    <lineage>
        <taxon>Viruses</taxon>
        <taxon>Pithoviruses</taxon>
    </lineage>
</organism>
<protein>
    <submittedName>
        <fullName evidence="1">Uncharacterized protein</fullName>
    </submittedName>
</protein>
<proteinExistence type="predicted"/>